<dbReference type="Proteomes" id="UP001595444">
    <property type="component" value="Unassembled WGS sequence"/>
</dbReference>
<dbReference type="Gene3D" id="3.40.50.720">
    <property type="entry name" value="NAD(P)-binding Rossmann-like Domain"/>
    <property type="match status" value="1"/>
</dbReference>
<feature type="domain" description="D-glutamate N-acetyltransferase-like C-terminal" evidence="1">
    <location>
        <begin position="130"/>
        <end position="326"/>
    </location>
</feature>
<keyword evidence="4" id="KW-1185">Reference proteome</keyword>
<name>A0ABV7D590_9PROT</name>
<dbReference type="SUPFAM" id="SSF52540">
    <property type="entry name" value="P-loop containing nucleoside triphosphate hydrolases"/>
    <property type="match status" value="1"/>
</dbReference>
<dbReference type="InterPro" id="IPR035086">
    <property type="entry name" value="DgcN-like_C"/>
</dbReference>
<sequence length="334" mass="35748">MDAPYLLFIGNETDALDAKTASGVAYWRPNDCVGQLRSDNKCVDLGVPDMSLADGKKAGAKTLLIGIANEGGFIPDSWIPVFIEALEQGYNLASGLHARLHDIPALKILADEKSLKLYDVRTPQNDIPIGTGIPRSGKRLLTVGTDCAVGKMFTVLALEKEMKQRGLNADFRATGQTGIFIAGKGVPIDAVVSDFIAGAAEYISPAADDDHWDLIEGQGSLYHPSYAGVTLGLVHGSQPDNLILCHRMGQTTIAGHPDYAIPPLEDVIKTYEAAAQLTNKNARVVGISLVTKGAQAEAALAEIQAYEDRYSLPCFDPVRTGVSKMVDYLETFSA</sequence>
<dbReference type="EMBL" id="JBHRSL010000007">
    <property type="protein sequence ID" value="MFC3052075.1"/>
    <property type="molecule type" value="Genomic_DNA"/>
</dbReference>
<accession>A0ABV7D590</accession>
<dbReference type="Pfam" id="PF17396">
    <property type="entry name" value="DUF1611_N"/>
    <property type="match status" value="1"/>
</dbReference>
<dbReference type="Gene3D" id="3.40.50.300">
    <property type="entry name" value="P-loop containing nucleotide triphosphate hydrolases"/>
    <property type="match status" value="1"/>
</dbReference>
<dbReference type="PIRSF" id="PIRSF026760">
    <property type="entry name" value="UCP026760"/>
    <property type="match status" value="1"/>
</dbReference>
<proteinExistence type="predicted"/>
<protein>
    <submittedName>
        <fullName evidence="3">N-acetyltransferase DgcN</fullName>
    </submittedName>
</protein>
<comment type="caution">
    <text evidence="3">The sequence shown here is derived from an EMBL/GenBank/DDBJ whole genome shotgun (WGS) entry which is preliminary data.</text>
</comment>
<dbReference type="InterPro" id="IPR035402">
    <property type="entry name" value="DgcN-like_N"/>
</dbReference>
<dbReference type="RefSeq" id="WP_194214626.1">
    <property type="nucleotide sequence ID" value="NZ_CP061205.1"/>
</dbReference>
<dbReference type="PANTHER" id="PTHR40690">
    <property type="entry name" value="GLL3100 PROTEIN"/>
    <property type="match status" value="1"/>
</dbReference>
<dbReference type="Pfam" id="PF07755">
    <property type="entry name" value="DUF1611"/>
    <property type="match status" value="1"/>
</dbReference>
<dbReference type="InterPro" id="IPR011669">
    <property type="entry name" value="DgcN-like"/>
</dbReference>
<dbReference type="InterPro" id="IPR027417">
    <property type="entry name" value="P-loop_NTPase"/>
</dbReference>
<evidence type="ECO:0000313" key="4">
    <source>
        <dbReference type="Proteomes" id="UP001595444"/>
    </source>
</evidence>
<evidence type="ECO:0000259" key="1">
    <source>
        <dbReference type="Pfam" id="PF07755"/>
    </source>
</evidence>
<feature type="domain" description="D-glutamate N-acetyltransferase-like N-terminal" evidence="2">
    <location>
        <begin position="45"/>
        <end position="123"/>
    </location>
</feature>
<dbReference type="PANTHER" id="PTHR40690:SF1">
    <property type="entry name" value="DUF1611 DOMAIN-CONTAINING PROTEIN"/>
    <property type="match status" value="1"/>
</dbReference>
<evidence type="ECO:0000313" key="3">
    <source>
        <dbReference type="EMBL" id="MFC3052075.1"/>
    </source>
</evidence>
<evidence type="ECO:0000259" key="2">
    <source>
        <dbReference type="Pfam" id="PF17396"/>
    </source>
</evidence>
<dbReference type="NCBIfam" id="NF041892">
    <property type="entry name" value="DgcN"/>
    <property type="match status" value="1"/>
</dbReference>
<reference evidence="4" key="1">
    <citation type="journal article" date="2019" name="Int. J. Syst. Evol. Microbiol.">
        <title>The Global Catalogue of Microorganisms (GCM) 10K type strain sequencing project: providing services to taxonomists for standard genome sequencing and annotation.</title>
        <authorList>
            <consortium name="The Broad Institute Genomics Platform"/>
            <consortium name="The Broad Institute Genome Sequencing Center for Infectious Disease"/>
            <person name="Wu L."/>
            <person name="Ma J."/>
        </authorList>
    </citation>
    <scope>NUCLEOTIDE SEQUENCE [LARGE SCALE GENOMIC DNA]</scope>
    <source>
        <strain evidence="4">KCTC 62164</strain>
    </source>
</reference>
<organism evidence="3 4">
    <name type="scientific">Kordiimonas pumila</name>
    <dbReference type="NCBI Taxonomy" id="2161677"/>
    <lineage>
        <taxon>Bacteria</taxon>
        <taxon>Pseudomonadati</taxon>
        <taxon>Pseudomonadota</taxon>
        <taxon>Alphaproteobacteria</taxon>
        <taxon>Kordiimonadales</taxon>
        <taxon>Kordiimonadaceae</taxon>
        <taxon>Kordiimonas</taxon>
    </lineage>
</organism>
<gene>
    <name evidence="3" type="primary">dgcN</name>
    <name evidence="3" type="ORF">ACFOKA_09165</name>
</gene>